<keyword evidence="3" id="KW-1185">Reference proteome</keyword>
<accession>A0A2T7BKY3</accession>
<dbReference type="OrthoDB" id="955414at2"/>
<dbReference type="AlphaFoldDB" id="A0A2T7BKY3"/>
<proteinExistence type="predicted"/>
<feature type="signal peptide" evidence="1">
    <location>
        <begin position="1"/>
        <end position="25"/>
    </location>
</feature>
<sequence>MKSVMNTKAALLVAAALFVGGAASAQELLAYNGKTPAATVATGNDAPALKMDIAQGTKAEGLTFHINVENPNLERVKLYLLDKTGSVLHEELLPAKAHFETRYNLDQLEDGSYKIVLSTRDQEIKRAINIATSVSRSGKVN</sequence>
<evidence type="ECO:0000256" key="1">
    <source>
        <dbReference type="SAM" id="SignalP"/>
    </source>
</evidence>
<reference evidence="2 3" key="1">
    <citation type="submission" date="2018-04" db="EMBL/GenBank/DDBJ databases">
        <title>Chitinophaga fuyangensis sp. nov., isolated from soil in a chemical factory.</title>
        <authorList>
            <person name="Chen K."/>
        </authorList>
    </citation>
    <scope>NUCLEOTIDE SEQUENCE [LARGE SCALE GENOMIC DNA]</scope>
    <source>
        <strain evidence="2 3">LY-1</strain>
    </source>
</reference>
<gene>
    <name evidence="2" type="ORF">DCC81_02305</name>
</gene>
<evidence type="ECO:0000313" key="3">
    <source>
        <dbReference type="Proteomes" id="UP000244450"/>
    </source>
</evidence>
<organism evidence="2 3">
    <name type="scientific">Chitinophaga parva</name>
    <dbReference type="NCBI Taxonomy" id="2169414"/>
    <lineage>
        <taxon>Bacteria</taxon>
        <taxon>Pseudomonadati</taxon>
        <taxon>Bacteroidota</taxon>
        <taxon>Chitinophagia</taxon>
        <taxon>Chitinophagales</taxon>
        <taxon>Chitinophagaceae</taxon>
        <taxon>Chitinophaga</taxon>
    </lineage>
</organism>
<dbReference type="Proteomes" id="UP000244450">
    <property type="component" value="Unassembled WGS sequence"/>
</dbReference>
<feature type="chain" id="PRO_5015686378" description="Secretion system C-terminal sorting domain-containing protein" evidence="1">
    <location>
        <begin position="26"/>
        <end position="141"/>
    </location>
</feature>
<keyword evidence="1" id="KW-0732">Signal</keyword>
<name>A0A2T7BKY3_9BACT</name>
<dbReference type="RefSeq" id="WP_108684976.1">
    <property type="nucleotide sequence ID" value="NZ_QCYK01000001.1"/>
</dbReference>
<evidence type="ECO:0000313" key="2">
    <source>
        <dbReference type="EMBL" id="PUZ28337.1"/>
    </source>
</evidence>
<dbReference type="EMBL" id="QCYK01000001">
    <property type="protein sequence ID" value="PUZ28337.1"/>
    <property type="molecule type" value="Genomic_DNA"/>
</dbReference>
<evidence type="ECO:0008006" key="4">
    <source>
        <dbReference type="Google" id="ProtNLM"/>
    </source>
</evidence>
<protein>
    <recommendedName>
        <fullName evidence="4">Secretion system C-terminal sorting domain-containing protein</fullName>
    </recommendedName>
</protein>
<comment type="caution">
    <text evidence="2">The sequence shown here is derived from an EMBL/GenBank/DDBJ whole genome shotgun (WGS) entry which is preliminary data.</text>
</comment>